<evidence type="ECO:0000256" key="2">
    <source>
        <dbReference type="ARBA" id="ARBA00006022"/>
    </source>
</evidence>
<evidence type="ECO:0000256" key="5">
    <source>
        <dbReference type="ARBA" id="ARBA00022989"/>
    </source>
</evidence>
<evidence type="ECO:0000256" key="7">
    <source>
        <dbReference type="SAM" id="Phobius"/>
    </source>
</evidence>
<dbReference type="Proteomes" id="UP001652624">
    <property type="component" value="Chromosome 8"/>
</dbReference>
<dbReference type="AlphaFoldDB" id="A0A1S3WWJ6"/>
<dbReference type="eggNOG" id="ENOG502SF8T">
    <property type="taxonomic scope" value="Eukaryota"/>
</dbReference>
<dbReference type="RefSeq" id="XP_007538788.2">
    <property type="nucleotide sequence ID" value="XM_007538726.2"/>
</dbReference>
<evidence type="ECO:0000256" key="3">
    <source>
        <dbReference type="ARBA" id="ARBA00022553"/>
    </source>
</evidence>
<keyword evidence="8" id="KW-1185">Reference proteome</keyword>
<keyword evidence="4 7" id="KW-0812">Transmembrane</keyword>
<proteinExistence type="inferred from homology"/>
<dbReference type="GeneID" id="103127834"/>
<feature type="transmembrane region" description="Helical" evidence="7">
    <location>
        <begin position="124"/>
        <end position="144"/>
    </location>
</feature>
<organism evidence="8 10">
    <name type="scientific">Erinaceus europaeus</name>
    <name type="common">Western European hedgehog</name>
    <dbReference type="NCBI Taxonomy" id="9365"/>
    <lineage>
        <taxon>Eukaryota</taxon>
        <taxon>Metazoa</taxon>
        <taxon>Chordata</taxon>
        <taxon>Craniata</taxon>
        <taxon>Vertebrata</taxon>
        <taxon>Euteleostomi</taxon>
        <taxon>Mammalia</taxon>
        <taxon>Eutheria</taxon>
        <taxon>Laurasiatheria</taxon>
        <taxon>Eulipotyphla</taxon>
        <taxon>Erinaceidae</taxon>
        <taxon>Erinaceinae</taxon>
        <taxon>Erinaceus</taxon>
    </lineage>
</organism>
<dbReference type="RefSeq" id="XP_016050559.1">
    <property type="nucleotide sequence ID" value="XM_016195073.1"/>
</dbReference>
<evidence type="ECO:0000313" key="10">
    <source>
        <dbReference type="RefSeq" id="XP_016050559.1"/>
    </source>
</evidence>
<evidence type="ECO:0000313" key="9">
    <source>
        <dbReference type="RefSeq" id="XP_007538788.2"/>
    </source>
</evidence>
<dbReference type="PANTHER" id="PTHR15756">
    <property type="entry name" value="LR8/HCA112"/>
    <property type="match status" value="1"/>
</dbReference>
<feature type="transmembrane region" description="Helical" evidence="7">
    <location>
        <begin position="89"/>
        <end position="112"/>
    </location>
</feature>
<keyword evidence="5 7" id="KW-1133">Transmembrane helix</keyword>
<evidence type="ECO:0000313" key="8">
    <source>
        <dbReference type="Proteomes" id="UP001652624"/>
    </source>
</evidence>
<accession>A0A1S3WWJ6</accession>
<evidence type="ECO:0000256" key="1">
    <source>
        <dbReference type="ARBA" id="ARBA00004141"/>
    </source>
</evidence>
<comment type="similarity">
    <text evidence="2">Belongs to the TMEM176 family.</text>
</comment>
<dbReference type="Pfam" id="PF04103">
    <property type="entry name" value="CD20"/>
    <property type="match status" value="1"/>
</dbReference>
<dbReference type="InterPro" id="IPR009281">
    <property type="entry name" value="TMEM176A/TMEM176B"/>
</dbReference>
<sequence length="249" mass="27855">MSEDMGMVDGGKMAPGAPQKTHIDVHLHQESALAKILECGWGLLRPAKATPASRTRDQRLLVVSWVLQIVLGVLSVVLGGFLYLHSFTLLRYTGAALWTGILALLTGVVTFIHDKRRGTCWCLLRALLALTTFSMAIAAITIGADTFQDFRYRFYDTSVCDISSNSDSRSYWNTDAPRTPSPEQQLRQQLCLTYMYWLKALIMSIQSLLLSVWVLLLLATMTPLGLYCWGKFRPKEKTDQQTPLHVSGI</sequence>
<dbReference type="InterPro" id="IPR007237">
    <property type="entry name" value="CD20-like"/>
</dbReference>
<keyword evidence="6 7" id="KW-0472">Membrane</keyword>
<keyword evidence="3" id="KW-0597">Phosphoprotein</keyword>
<evidence type="ECO:0000256" key="6">
    <source>
        <dbReference type="ARBA" id="ARBA00023136"/>
    </source>
</evidence>
<dbReference type="OrthoDB" id="9837693at2759"/>
<dbReference type="GO" id="GO:0016020">
    <property type="term" value="C:membrane"/>
    <property type="evidence" value="ECO:0007669"/>
    <property type="project" value="UniProtKB-SubCell"/>
</dbReference>
<evidence type="ECO:0000256" key="4">
    <source>
        <dbReference type="ARBA" id="ARBA00022692"/>
    </source>
</evidence>
<name>A0A1S3WWJ6_ERIEU</name>
<feature type="transmembrane region" description="Helical" evidence="7">
    <location>
        <begin position="60"/>
        <end position="83"/>
    </location>
</feature>
<reference evidence="9 10" key="1">
    <citation type="submission" date="2025-04" db="UniProtKB">
        <authorList>
            <consortium name="RefSeq"/>
        </authorList>
    </citation>
    <scope>IDENTIFICATION</scope>
</reference>
<gene>
    <name evidence="9 10" type="primary">TMEM176A</name>
</gene>
<dbReference type="CTD" id="55365"/>
<comment type="subcellular location">
    <subcellularLocation>
        <location evidence="1">Membrane</location>
        <topology evidence="1">Multi-pass membrane protein</topology>
    </subcellularLocation>
</comment>
<feature type="transmembrane region" description="Helical" evidence="7">
    <location>
        <begin position="205"/>
        <end position="229"/>
    </location>
</feature>
<protein>
    <submittedName>
        <fullName evidence="9 10">Transmembrane protein 176A</fullName>
    </submittedName>
</protein>
<dbReference type="PANTHER" id="PTHR15756:SF6">
    <property type="entry name" value="TRANSMEMBRANE PROTEIN 176A"/>
    <property type="match status" value="1"/>
</dbReference>
<dbReference type="STRING" id="9365.ENSEEUP00000010639"/>